<feature type="compositionally biased region" description="Polar residues" evidence="1">
    <location>
        <begin position="282"/>
        <end position="291"/>
    </location>
</feature>
<feature type="compositionally biased region" description="Acidic residues" evidence="1">
    <location>
        <begin position="582"/>
        <end position="592"/>
    </location>
</feature>
<keyword evidence="3" id="KW-1185">Reference proteome</keyword>
<feature type="compositionally biased region" description="Basic and acidic residues" evidence="1">
    <location>
        <begin position="555"/>
        <end position="570"/>
    </location>
</feature>
<evidence type="ECO:0008006" key="4">
    <source>
        <dbReference type="Google" id="ProtNLM"/>
    </source>
</evidence>
<comment type="caution">
    <text evidence="2">The sequence shown here is derived from an EMBL/GenBank/DDBJ whole genome shotgun (WGS) entry which is preliminary data.</text>
</comment>
<feature type="compositionally biased region" description="Acidic residues" evidence="1">
    <location>
        <begin position="308"/>
        <end position="321"/>
    </location>
</feature>
<dbReference type="Proteomes" id="UP000434957">
    <property type="component" value="Unassembled WGS sequence"/>
</dbReference>
<sequence length="826" mass="91730">MDRVDEHPATYGSAREPSDAMGDDGDDDWEVRGTMTETAEAAVVSAGRSSGVRPLARSIVDELDDVAKPEPAFSEDDGEDGAKDFPKTTEVTTQPTGIRPPLNGDTPAANKVLGRCVELMRTKSNWMRQFSPKMVRQAVWADLGRALAAPIDSTSTLAVARETEGLLRAMGCECPSTMALADWSPTEAATALSKWKRKLRSAFGTTGAGVATLVFGSTTYLVQTEADPSRVPLPPTPQKRTTDVKGGTFAAKGPASPYVQDSHMVTPRSVDRSDRLAKENEASFTTPNTRRTAVRPPEKRFEAREESSDSDEDRFDPDYYDGDQTGEWARQVRELSAANGRSNTPRLEIATHLPLYSQQERAVDAVAPKVHRTWKLLSDAFMKYYCSKFTQSAKARYYSAKREDKEHVCDYLNRLNGYARNAGVQFENGGREAKDHVDHFLDTCDDRGLEERLCHARVKDIHDLDEMINDILRSRERKTAHEPSVRRHRGQDDDRRRENRSSEGTRSGFGRERRYRDDGRRRERRDESPYRSRITLVEALADVVTALNIRALDGDHEDSQSARGNGRDATEAGGQLDKSYDADEYSDAESDASEVSADAHGHVDGTNDNERRAAAAGTFARPGNRRQSGGSNQFQRDREGRRQYGPCARGDIGRSEVSIIDATFAGKVGYTSQSQECLGIGENLYVATGRKKIKLTLAGSLVYLYDVWMGDDLPPDYEAILGMDFMVLAGIRLDLGDGSTCLPDEIRVMLHGRRPIFSDRARPVCVGEHHTVGIAGSVELPLRLREVDNEKLWLTTGKSWVTIRIKGSGRLRYLHITNLSNQTLIL</sequence>
<dbReference type="AlphaFoldDB" id="A0A6A4CLC9"/>
<proteinExistence type="predicted"/>
<dbReference type="EMBL" id="QXFT01003008">
    <property type="protein sequence ID" value="KAE9290391.1"/>
    <property type="molecule type" value="Genomic_DNA"/>
</dbReference>
<reference evidence="2 3" key="1">
    <citation type="submission" date="2018-08" db="EMBL/GenBank/DDBJ databases">
        <title>Genomic investigation of the strawberry pathogen Phytophthora fragariae indicates pathogenicity is determined by transcriptional variation in three key races.</title>
        <authorList>
            <person name="Adams T.M."/>
            <person name="Armitage A.D."/>
            <person name="Sobczyk M.K."/>
            <person name="Bates H.J."/>
            <person name="Dunwell J.M."/>
            <person name="Nellist C.F."/>
            <person name="Harrison R.J."/>
        </authorList>
    </citation>
    <scope>NUCLEOTIDE SEQUENCE [LARGE SCALE GENOMIC DNA]</scope>
    <source>
        <strain evidence="2 3">SCRP333</strain>
    </source>
</reference>
<evidence type="ECO:0000313" key="2">
    <source>
        <dbReference type="EMBL" id="KAE9290391.1"/>
    </source>
</evidence>
<protein>
    <recommendedName>
        <fullName evidence="4">Retrotransposon gag domain-containing protein</fullName>
    </recommendedName>
</protein>
<feature type="compositionally biased region" description="Polar residues" evidence="1">
    <location>
        <begin position="625"/>
        <end position="634"/>
    </location>
</feature>
<evidence type="ECO:0000313" key="3">
    <source>
        <dbReference type="Proteomes" id="UP000434957"/>
    </source>
</evidence>
<feature type="compositionally biased region" description="Basic and acidic residues" evidence="1">
    <location>
        <begin position="597"/>
        <end position="613"/>
    </location>
</feature>
<feature type="region of interest" description="Disordered" evidence="1">
    <location>
        <begin position="555"/>
        <end position="649"/>
    </location>
</feature>
<name>A0A6A4CLC9_9STRA</name>
<feature type="compositionally biased region" description="Basic and acidic residues" evidence="1">
    <location>
        <begin position="296"/>
        <end position="307"/>
    </location>
</feature>
<feature type="region of interest" description="Disordered" evidence="1">
    <location>
        <begin position="475"/>
        <end position="529"/>
    </location>
</feature>
<organism evidence="2 3">
    <name type="scientific">Phytophthora rubi</name>
    <dbReference type="NCBI Taxonomy" id="129364"/>
    <lineage>
        <taxon>Eukaryota</taxon>
        <taxon>Sar</taxon>
        <taxon>Stramenopiles</taxon>
        <taxon>Oomycota</taxon>
        <taxon>Peronosporomycetes</taxon>
        <taxon>Peronosporales</taxon>
        <taxon>Peronosporaceae</taxon>
        <taxon>Phytophthora</taxon>
    </lineage>
</organism>
<feature type="region of interest" description="Disordered" evidence="1">
    <location>
        <begin position="62"/>
        <end position="109"/>
    </location>
</feature>
<feature type="region of interest" description="Disordered" evidence="1">
    <location>
        <begin position="1"/>
        <end position="30"/>
    </location>
</feature>
<gene>
    <name evidence="2" type="ORF">PR003_g25305</name>
</gene>
<feature type="compositionally biased region" description="Basic and acidic residues" evidence="1">
    <location>
        <begin position="269"/>
        <end position="281"/>
    </location>
</feature>
<feature type="region of interest" description="Disordered" evidence="1">
    <location>
        <begin position="226"/>
        <end position="326"/>
    </location>
</feature>
<accession>A0A6A4CLC9</accession>
<evidence type="ECO:0000256" key="1">
    <source>
        <dbReference type="SAM" id="MobiDB-lite"/>
    </source>
</evidence>